<reference evidence="7" key="1">
    <citation type="journal article" date="2019" name="bioRxiv">
        <title>The Genome of the Zebra Mussel, Dreissena polymorpha: A Resource for Invasive Species Research.</title>
        <authorList>
            <person name="McCartney M.A."/>
            <person name="Auch B."/>
            <person name="Kono T."/>
            <person name="Mallez S."/>
            <person name="Zhang Y."/>
            <person name="Obille A."/>
            <person name="Becker A."/>
            <person name="Abrahante J.E."/>
            <person name="Garbe J."/>
            <person name="Badalamenti J.P."/>
            <person name="Herman A."/>
            <person name="Mangelson H."/>
            <person name="Liachko I."/>
            <person name="Sullivan S."/>
            <person name="Sone E.D."/>
            <person name="Koren S."/>
            <person name="Silverstein K.A.T."/>
            <person name="Beckman K.B."/>
            <person name="Gohl D.M."/>
        </authorList>
    </citation>
    <scope>NUCLEOTIDE SEQUENCE</scope>
    <source>
        <strain evidence="7">Duluth1</strain>
        <tissue evidence="7">Whole animal</tissue>
    </source>
</reference>
<keyword evidence="2 4" id="KW-0479">Metal-binding</keyword>
<feature type="region of interest" description="Disordered" evidence="5">
    <location>
        <begin position="186"/>
        <end position="248"/>
    </location>
</feature>
<dbReference type="SUPFAM" id="SSF57924">
    <property type="entry name" value="Inhibitor of apoptosis (IAP) repeat"/>
    <property type="match status" value="2"/>
</dbReference>
<dbReference type="Pfam" id="PF13920">
    <property type="entry name" value="zf-C3HC4_3"/>
    <property type="match status" value="1"/>
</dbReference>
<dbReference type="GO" id="GO:0005737">
    <property type="term" value="C:cytoplasm"/>
    <property type="evidence" value="ECO:0007669"/>
    <property type="project" value="TreeGrafter"/>
</dbReference>
<evidence type="ECO:0000256" key="2">
    <source>
        <dbReference type="ARBA" id="ARBA00022771"/>
    </source>
</evidence>
<reference evidence="7" key="2">
    <citation type="submission" date="2020-11" db="EMBL/GenBank/DDBJ databases">
        <authorList>
            <person name="McCartney M.A."/>
            <person name="Auch B."/>
            <person name="Kono T."/>
            <person name="Mallez S."/>
            <person name="Becker A."/>
            <person name="Gohl D.M."/>
            <person name="Silverstein K.A.T."/>
            <person name="Koren S."/>
            <person name="Bechman K.B."/>
            <person name="Herman A."/>
            <person name="Abrahante J.E."/>
            <person name="Garbe J."/>
        </authorList>
    </citation>
    <scope>NUCLEOTIDE SEQUENCE</scope>
    <source>
        <strain evidence="7">Duluth1</strain>
        <tissue evidence="7">Whole animal</tissue>
    </source>
</reference>
<organism evidence="7 8">
    <name type="scientific">Dreissena polymorpha</name>
    <name type="common">Zebra mussel</name>
    <name type="synonym">Mytilus polymorpha</name>
    <dbReference type="NCBI Taxonomy" id="45954"/>
    <lineage>
        <taxon>Eukaryota</taxon>
        <taxon>Metazoa</taxon>
        <taxon>Spiralia</taxon>
        <taxon>Lophotrochozoa</taxon>
        <taxon>Mollusca</taxon>
        <taxon>Bivalvia</taxon>
        <taxon>Autobranchia</taxon>
        <taxon>Heteroconchia</taxon>
        <taxon>Euheterodonta</taxon>
        <taxon>Imparidentia</taxon>
        <taxon>Neoheterodontei</taxon>
        <taxon>Myida</taxon>
        <taxon>Dreissenoidea</taxon>
        <taxon>Dreissenidae</taxon>
        <taxon>Dreissena</taxon>
    </lineage>
</organism>
<dbReference type="AlphaFoldDB" id="A0A9D4HNI7"/>
<evidence type="ECO:0000313" key="8">
    <source>
        <dbReference type="Proteomes" id="UP000828390"/>
    </source>
</evidence>
<dbReference type="PROSITE" id="PS50143">
    <property type="entry name" value="BIR_REPEAT_2"/>
    <property type="match status" value="2"/>
</dbReference>
<protein>
    <recommendedName>
        <fullName evidence="6">RING-type domain-containing protein</fullName>
    </recommendedName>
</protein>
<dbReference type="EMBL" id="JAIWYP010000012">
    <property type="protein sequence ID" value="KAH3727167.1"/>
    <property type="molecule type" value="Genomic_DNA"/>
</dbReference>
<sequence length="628" mass="71684">MVKGIQCVWSDIDKLWILFEQKEYGDAEISAIVRFLASTFHQRYIYFSTKGNGFECCVLLSTPDEISLMRDRGLFSECQEVMGTAICREFVACVSENTGLWLAKKSGDNTKLFFKLASNINSSGNQHNRRFVHYATVHNVMLRNSPVIMQIKPIRTRKNKNQTDAYVISLKKYNKILCLFPNDKQTHERPANYQTNDGKPIQVTDGREQATEQSSANGSNNHASNSDILVDTSTGEIPNNSPHTNRSIDNVLRDQHNSFSHVHGKCRYPSHDTYDTRISSFEGWNHHKPTKDECAHAGFFVKGPGDLVRCFCCGIGLKDFNEADDPMEEHIKYASKCAYLETLFGAEELKRRLEVIKSMEPENIRQMQYMEFKTNQGNDFSTKPYRHPEMSSSEKRLDTFRNPNFHSVISPQRMAGAGLYFTGEDDLVRCFACDGGFRNWEVYDDPWTEHCRWFPSCRFSREVKGDAFIETVQRQTTGARPSYTNTETETRHQNDLMMDSEIEMLRVTIVDDMGFSDDTFKTAIREVKKKNGTIPSIDDVIALIEIMNIQGPGSNGDTFNQECVHDDPLTENQLLKNLLLCMRCKSKDANVLFLPCAHHRMCTDCALGIETCPVCLQKIQSIVQTFLS</sequence>
<dbReference type="CDD" id="cd00022">
    <property type="entry name" value="BIR"/>
    <property type="match status" value="2"/>
</dbReference>
<name>A0A9D4HNI7_DREPO</name>
<evidence type="ECO:0000256" key="5">
    <source>
        <dbReference type="SAM" id="MobiDB-lite"/>
    </source>
</evidence>
<evidence type="ECO:0000256" key="4">
    <source>
        <dbReference type="PROSITE-ProRule" id="PRU00175"/>
    </source>
</evidence>
<dbReference type="Gene3D" id="1.10.1170.10">
    <property type="entry name" value="Inhibitor Of Apoptosis Protein (2mihbC-IAP-1), Chain A"/>
    <property type="match status" value="2"/>
</dbReference>
<comment type="caution">
    <text evidence="7">The sequence shown here is derived from an EMBL/GenBank/DDBJ whole genome shotgun (WGS) entry which is preliminary data.</text>
</comment>
<dbReference type="InterPro" id="IPR013083">
    <property type="entry name" value="Znf_RING/FYVE/PHD"/>
</dbReference>
<dbReference type="GO" id="GO:0008270">
    <property type="term" value="F:zinc ion binding"/>
    <property type="evidence" value="ECO:0007669"/>
    <property type="project" value="UniProtKB-KW"/>
</dbReference>
<evidence type="ECO:0000256" key="1">
    <source>
        <dbReference type="ARBA" id="ARBA00006672"/>
    </source>
</evidence>
<accession>A0A9D4HNI7</accession>
<dbReference type="PROSITE" id="PS50089">
    <property type="entry name" value="ZF_RING_2"/>
    <property type="match status" value="1"/>
</dbReference>
<dbReference type="GO" id="GO:0051726">
    <property type="term" value="P:regulation of cell cycle"/>
    <property type="evidence" value="ECO:0007669"/>
    <property type="project" value="TreeGrafter"/>
</dbReference>
<dbReference type="Pfam" id="PF00653">
    <property type="entry name" value="BIR"/>
    <property type="match status" value="2"/>
</dbReference>
<keyword evidence="8" id="KW-1185">Reference proteome</keyword>
<dbReference type="InterPro" id="IPR001841">
    <property type="entry name" value="Znf_RING"/>
</dbReference>
<dbReference type="PANTHER" id="PTHR10044:SF139">
    <property type="entry name" value="DEATH-ASSOCIATED INHIBITOR OF APOPTOSIS 2"/>
    <property type="match status" value="1"/>
</dbReference>
<dbReference type="OrthoDB" id="10051407at2759"/>
<evidence type="ECO:0000259" key="6">
    <source>
        <dbReference type="PROSITE" id="PS50089"/>
    </source>
</evidence>
<dbReference type="Gene3D" id="3.30.40.10">
    <property type="entry name" value="Zinc/RING finger domain, C3HC4 (zinc finger)"/>
    <property type="match status" value="1"/>
</dbReference>
<dbReference type="GO" id="GO:0005634">
    <property type="term" value="C:nucleus"/>
    <property type="evidence" value="ECO:0007669"/>
    <property type="project" value="TreeGrafter"/>
</dbReference>
<feature type="domain" description="RING-type" evidence="6">
    <location>
        <begin position="581"/>
        <end position="615"/>
    </location>
</feature>
<comment type="similarity">
    <text evidence="1">Belongs to the IAP family.</text>
</comment>
<feature type="compositionally biased region" description="Polar residues" evidence="5">
    <location>
        <begin position="231"/>
        <end position="248"/>
    </location>
</feature>
<proteinExistence type="inferred from homology"/>
<dbReference type="Proteomes" id="UP000828390">
    <property type="component" value="Unassembled WGS sequence"/>
</dbReference>
<evidence type="ECO:0000256" key="3">
    <source>
        <dbReference type="ARBA" id="ARBA00022833"/>
    </source>
</evidence>
<dbReference type="InterPro" id="IPR001370">
    <property type="entry name" value="BIR_rpt"/>
</dbReference>
<gene>
    <name evidence="7" type="ORF">DPMN_053094</name>
</gene>
<dbReference type="SMART" id="SM00238">
    <property type="entry name" value="BIR"/>
    <property type="match status" value="2"/>
</dbReference>
<evidence type="ECO:0000313" key="7">
    <source>
        <dbReference type="EMBL" id="KAH3727167.1"/>
    </source>
</evidence>
<dbReference type="PANTHER" id="PTHR10044">
    <property type="entry name" value="INHIBITOR OF APOPTOSIS"/>
    <property type="match status" value="1"/>
</dbReference>
<dbReference type="InterPro" id="IPR050784">
    <property type="entry name" value="IAP"/>
</dbReference>
<feature type="compositionally biased region" description="Low complexity" evidence="5">
    <location>
        <begin position="214"/>
        <end position="226"/>
    </location>
</feature>
<keyword evidence="2 4" id="KW-0863">Zinc-finger</keyword>
<keyword evidence="3" id="KW-0862">Zinc</keyword>